<evidence type="ECO:0000256" key="1">
    <source>
        <dbReference type="ARBA" id="ARBA00003343"/>
    </source>
</evidence>
<evidence type="ECO:0000313" key="8">
    <source>
        <dbReference type="EMBL" id="KAK5092311.1"/>
    </source>
</evidence>
<evidence type="ECO:0000256" key="5">
    <source>
        <dbReference type="ARBA" id="ARBA00023027"/>
    </source>
</evidence>
<feature type="region of interest" description="Disordered" evidence="7">
    <location>
        <begin position="172"/>
        <end position="211"/>
    </location>
</feature>
<name>A0ABR0K985_9EURO</name>
<reference evidence="8 9" key="1">
    <citation type="submission" date="2023-08" db="EMBL/GenBank/DDBJ databases">
        <title>Black Yeasts Isolated from many extreme environments.</title>
        <authorList>
            <person name="Coleine C."/>
            <person name="Stajich J.E."/>
            <person name="Selbmann L."/>
        </authorList>
    </citation>
    <scope>NUCLEOTIDE SEQUENCE [LARGE SCALE GENOMIC DNA]</scope>
    <source>
        <strain evidence="8 9">CCFEE 5885</strain>
    </source>
</reference>
<comment type="caution">
    <text evidence="8">The sequence shown here is derived from an EMBL/GenBank/DDBJ whole genome shotgun (WGS) entry which is preliminary data.</text>
</comment>
<comment type="catalytic activity">
    <reaction evidence="6">
        <text>2'-phospho-[ligated tRNA] + NAD(+) = mature tRNA + ADP-alpha-D-ribose 1'',2''-cyclic phosphate + nicotinamide</text>
        <dbReference type="Rhea" id="RHEA:23324"/>
        <dbReference type="Rhea" id="RHEA-COMP:11106"/>
        <dbReference type="Rhea" id="RHEA-COMP:11107"/>
        <dbReference type="ChEBI" id="CHEBI:17154"/>
        <dbReference type="ChEBI" id="CHEBI:57540"/>
        <dbReference type="ChEBI" id="CHEBI:76596"/>
        <dbReference type="ChEBI" id="CHEBI:82883"/>
        <dbReference type="ChEBI" id="CHEBI:85027"/>
        <dbReference type="EC" id="2.7.1.160"/>
    </reaction>
</comment>
<dbReference type="Pfam" id="PF01885">
    <property type="entry name" value="PTS_2-RNA"/>
    <property type="match status" value="1"/>
</dbReference>
<evidence type="ECO:0000256" key="2">
    <source>
        <dbReference type="ARBA" id="ARBA00009836"/>
    </source>
</evidence>
<sequence>MGRTTGPDQAPSRAKKSERGRGPRSAPSRTVTISKALSRLLRHQAVNEGVPITNDGWVRLDHLLAWKGLNSRNGVNPPPTVEEIWEVVEDNEKKRFAVRRVGKGGIGEAGGNAQDIKKNLLQPRKDAKSVSDKAKAMGFEKVQVDVPAGNANAGAGAGTAEVQEQPSTTLGQLVDGKMPQHDKSTQADTPDATSETQTPTPASPGTPSETETARAIAHYRNTQPPPPPTEFQIRATQGHSIQTVASDTSLLTPITLGDPPTIPHTCVHGTFYGAWPLILRSSGLKRMGRNHVHFASGPALSEVGVTEEGKESAANVSKSDKVISGMRNDAQLLIYVDLKRCLEEVREQGVEMLWWRSENGVILTEGVDASAIAVGTGAETVADEAPGTSETGNKTAETVSEIQHDPSGDKASATSSVDKAPEQTAAPEAKGQMVKNKKPKGKSAQAQAQSDKLVPMKYWSVVVDIKGGHGVIWRQVASATSTLNASYPDREALQKLLR</sequence>
<evidence type="ECO:0000256" key="4">
    <source>
        <dbReference type="ARBA" id="ARBA00022679"/>
    </source>
</evidence>
<proteinExistence type="inferred from homology"/>
<comment type="similarity">
    <text evidence="2">Belongs to the KptA/TPT1 family.</text>
</comment>
<feature type="region of interest" description="Disordered" evidence="7">
    <location>
        <begin position="379"/>
        <end position="449"/>
    </location>
</feature>
<dbReference type="InterPro" id="IPR042081">
    <property type="entry name" value="RNA_2'-PTrans_C"/>
</dbReference>
<evidence type="ECO:0000256" key="3">
    <source>
        <dbReference type="ARBA" id="ARBA00012007"/>
    </source>
</evidence>
<comment type="function">
    <text evidence="1">Catalyzes the last step of tRNA splicing, the transfer of the splice junction 2'-phosphate from ligated tRNA to NAD to produce ADP-ribose 1''-2'' cyclic phosphate.</text>
</comment>
<evidence type="ECO:0000256" key="6">
    <source>
        <dbReference type="ARBA" id="ARBA00047949"/>
    </source>
</evidence>
<dbReference type="PANTHER" id="PTHR12684">
    <property type="entry name" value="PUTATIVE PHOSPHOTRANSFERASE"/>
    <property type="match status" value="1"/>
</dbReference>
<dbReference type="Proteomes" id="UP001345013">
    <property type="component" value="Unassembled WGS sequence"/>
</dbReference>
<feature type="compositionally biased region" description="Polar residues" evidence="7">
    <location>
        <begin position="186"/>
        <end position="210"/>
    </location>
</feature>
<accession>A0ABR0K985</accession>
<protein>
    <recommendedName>
        <fullName evidence="3">2'-phosphotransferase</fullName>
        <ecNumber evidence="3">2.7.1.160</ecNumber>
    </recommendedName>
</protein>
<feature type="region of interest" description="Disordered" evidence="7">
    <location>
        <begin position="1"/>
        <end position="30"/>
    </location>
</feature>
<dbReference type="SUPFAM" id="SSF56399">
    <property type="entry name" value="ADP-ribosylation"/>
    <property type="match status" value="2"/>
</dbReference>
<keyword evidence="5" id="KW-0520">NAD</keyword>
<keyword evidence="4 8" id="KW-0808">Transferase</keyword>
<dbReference type="EMBL" id="JAVRRG010000060">
    <property type="protein sequence ID" value="KAK5092311.1"/>
    <property type="molecule type" value="Genomic_DNA"/>
</dbReference>
<dbReference type="Gene3D" id="1.10.10.970">
    <property type="entry name" value="RNA 2'-phosphotransferase, Tpt1/KptA family, N-terminal domain"/>
    <property type="match status" value="1"/>
</dbReference>
<dbReference type="InterPro" id="IPR002745">
    <property type="entry name" value="Ptrans_KptA/Tpt1"/>
</dbReference>
<keyword evidence="9" id="KW-1185">Reference proteome</keyword>
<dbReference type="InterPro" id="IPR042080">
    <property type="entry name" value="RNA_2'-PTrans_N"/>
</dbReference>
<feature type="compositionally biased region" description="Polar residues" evidence="7">
    <location>
        <begin position="388"/>
        <end position="401"/>
    </location>
</feature>
<evidence type="ECO:0000256" key="7">
    <source>
        <dbReference type="SAM" id="MobiDB-lite"/>
    </source>
</evidence>
<dbReference type="PANTHER" id="PTHR12684:SF2">
    <property type="entry name" value="TRNA 2'-PHOSPHOTRANSFERASE 1"/>
    <property type="match status" value="1"/>
</dbReference>
<dbReference type="GO" id="GO:0000215">
    <property type="term" value="F:tRNA 2'-phosphotransferase activity"/>
    <property type="evidence" value="ECO:0007669"/>
    <property type="project" value="UniProtKB-EC"/>
</dbReference>
<organism evidence="8 9">
    <name type="scientific">Lithohypha guttulata</name>
    <dbReference type="NCBI Taxonomy" id="1690604"/>
    <lineage>
        <taxon>Eukaryota</taxon>
        <taxon>Fungi</taxon>
        <taxon>Dikarya</taxon>
        <taxon>Ascomycota</taxon>
        <taxon>Pezizomycotina</taxon>
        <taxon>Eurotiomycetes</taxon>
        <taxon>Chaetothyriomycetidae</taxon>
        <taxon>Chaetothyriales</taxon>
        <taxon>Trichomeriaceae</taxon>
        <taxon>Lithohypha</taxon>
    </lineage>
</organism>
<dbReference type="EC" id="2.7.1.160" evidence="3"/>
<gene>
    <name evidence="8" type="primary">TPT1</name>
    <name evidence="8" type="ORF">LTR24_005337</name>
</gene>
<dbReference type="Gene3D" id="3.20.170.30">
    <property type="match status" value="1"/>
</dbReference>
<evidence type="ECO:0000313" key="9">
    <source>
        <dbReference type="Proteomes" id="UP001345013"/>
    </source>
</evidence>